<dbReference type="PANTHER" id="PTHR28020">
    <property type="entry name" value="YAP1-BINDING PROTEIN 1-RELATED"/>
    <property type="match status" value="1"/>
</dbReference>
<dbReference type="InterPro" id="IPR040347">
    <property type="entry name" value="YBP1/2"/>
</dbReference>
<dbReference type="GO" id="GO:0005737">
    <property type="term" value="C:cytoplasm"/>
    <property type="evidence" value="ECO:0007669"/>
    <property type="project" value="TreeGrafter"/>
</dbReference>
<feature type="region of interest" description="Disordered" evidence="1">
    <location>
        <begin position="132"/>
        <end position="181"/>
    </location>
</feature>
<proteinExistence type="predicted"/>
<gene>
    <name evidence="2" type="ORF">LANO_0F02718G</name>
</gene>
<reference evidence="3" key="1">
    <citation type="submission" date="2016-03" db="EMBL/GenBank/DDBJ databases">
        <authorList>
            <person name="Devillers Hugo."/>
        </authorList>
    </citation>
    <scope>NUCLEOTIDE SEQUENCE [LARGE SCALE GENOMIC DNA]</scope>
</reference>
<feature type="compositionally biased region" description="Acidic residues" evidence="1">
    <location>
        <begin position="132"/>
        <end position="153"/>
    </location>
</feature>
<dbReference type="EMBL" id="LT598452">
    <property type="protein sequence ID" value="SCU99615.1"/>
    <property type="molecule type" value="Genomic_DNA"/>
</dbReference>
<dbReference type="Proteomes" id="UP000189911">
    <property type="component" value="Chromosome F"/>
</dbReference>
<sequence>MENTRTLCEKLEQAFIEYENDPLSLVTVIDLYGSEINKEGSLQDKTRYLETILTNLKKNPRTVEQIGWDLPKIILNFIVLKNIDFNKRLRENTLVSIALKCFNEIALSGNAKECFLTGCELLSDLKLSDLEPDNDEALDDETEEDEEALESETDVTVSGESYEKSQAEGSEPLNVGPPPLNRGPDEYALELRLHALIELINTTIKRIHTCYPSRFLATAVGAILNFARLNAAGIDDCVFVLRRIYTFSRSYIPPQVQEEAIKEMTTEKYLKIQQDEEALQRKLLQCLITHSLGTLVQTRIMHTSTEYYFNLKNADSSLIDYEMRRALSQVIGRYYQLAQSFDIDIEEEFRSHCIKESRSIYQSLPGDSEIINEKAKVGITQLIYQLAYTYDLQKRINEKSLSPDPHGILVMATYHYQETGKILCPDIRIDDAIYMYLRFYTPEVYSQSKSHVYAVECCNFWLWAAVTTSSCKENARLLSSMPAYLIMTFLQILLLRSFHETVEIPRMVSFTLLTRLMCLIPESTSFDFVKDTLLGCPYTEFKGCILGILKDLMLNTRGSITETAAILSDLSISNDNQGASKPPLPARPYVMINEDRMAMIHSLAIMSFEESERSPDKINLRLALTYLNFFVSLRLKWDKNLLAEIHREASQMIKQLDEKTSVPELGFIEIANKNLSSYVSQ</sequence>
<protein>
    <submittedName>
        <fullName evidence="2">LANO_0F02718g1_1</fullName>
    </submittedName>
</protein>
<name>A0A1G4K6V1_9SACH</name>
<dbReference type="PANTHER" id="PTHR28020:SF1">
    <property type="entry name" value="YAP1-BINDING PROTEIN 1-RELATED"/>
    <property type="match status" value="1"/>
</dbReference>
<organism evidence="2 3">
    <name type="scientific">Lachancea nothofagi CBS 11611</name>
    <dbReference type="NCBI Taxonomy" id="1266666"/>
    <lineage>
        <taxon>Eukaryota</taxon>
        <taxon>Fungi</taxon>
        <taxon>Dikarya</taxon>
        <taxon>Ascomycota</taxon>
        <taxon>Saccharomycotina</taxon>
        <taxon>Saccharomycetes</taxon>
        <taxon>Saccharomycetales</taxon>
        <taxon>Saccharomycetaceae</taxon>
        <taxon>Lachancea</taxon>
    </lineage>
</organism>
<dbReference type="InterPro" id="IPR013877">
    <property type="entry name" value="YAP-bd/ALF4/Glomulin"/>
</dbReference>
<keyword evidence="3" id="KW-1185">Reference proteome</keyword>
<dbReference type="Pfam" id="PF08568">
    <property type="entry name" value="Kinetochor_Ybp2"/>
    <property type="match status" value="1"/>
</dbReference>
<accession>A0A1G4K6V1</accession>
<evidence type="ECO:0000313" key="3">
    <source>
        <dbReference type="Proteomes" id="UP000189911"/>
    </source>
</evidence>
<dbReference type="OrthoDB" id="5396786at2759"/>
<evidence type="ECO:0000256" key="1">
    <source>
        <dbReference type="SAM" id="MobiDB-lite"/>
    </source>
</evidence>
<dbReference type="AlphaFoldDB" id="A0A1G4K6V1"/>
<evidence type="ECO:0000313" key="2">
    <source>
        <dbReference type="EMBL" id="SCU99615.1"/>
    </source>
</evidence>
<dbReference type="GO" id="GO:0034599">
    <property type="term" value="P:cellular response to oxidative stress"/>
    <property type="evidence" value="ECO:0007669"/>
    <property type="project" value="InterPro"/>
</dbReference>